<reference evidence="3 4" key="1">
    <citation type="submission" date="2024-07" db="EMBL/GenBank/DDBJ databases">
        <title>Section-level genome sequencing and comparative genomics of Aspergillus sections Usti and Cavernicolus.</title>
        <authorList>
            <consortium name="Lawrence Berkeley National Laboratory"/>
            <person name="Nybo J.L."/>
            <person name="Vesth T.C."/>
            <person name="Theobald S."/>
            <person name="Frisvad J.C."/>
            <person name="Larsen T.O."/>
            <person name="Kjaerboelling I."/>
            <person name="Rothschild-Mancinelli K."/>
            <person name="Lyhne E.K."/>
            <person name="Kogle M.E."/>
            <person name="Barry K."/>
            <person name="Clum A."/>
            <person name="Na H."/>
            <person name="Ledsgaard L."/>
            <person name="Lin J."/>
            <person name="Lipzen A."/>
            <person name="Kuo A."/>
            <person name="Riley R."/>
            <person name="Mondo S."/>
            <person name="LaButti K."/>
            <person name="Haridas S."/>
            <person name="Pangalinan J."/>
            <person name="Salamov A.A."/>
            <person name="Simmons B.A."/>
            <person name="Magnuson J.K."/>
            <person name="Chen J."/>
            <person name="Drula E."/>
            <person name="Henrissat B."/>
            <person name="Wiebenga A."/>
            <person name="Lubbers R.J."/>
            <person name="Gomes A.C."/>
            <person name="Makela M.R."/>
            <person name="Stajich J."/>
            <person name="Grigoriev I.V."/>
            <person name="Mortensen U.H."/>
            <person name="De vries R.P."/>
            <person name="Baker S.E."/>
            <person name="Andersen M.R."/>
        </authorList>
    </citation>
    <scope>NUCLEOTIDE SEQUENCE [LARGE SCALE GENOMIC DNA]</scope>
    <source>
        <strain evidence="3 4">CBS 600.67</strain>
    </source>
</reference>
<evidence type="ECO:0000259" key="2">
    <source>
        <dbReference type="PROSITE" id="PS50263"/>
    </source>
</evidence>
<comment type="caution">
    <text evidence="3">The sequence shown here is derived from an EMBL/GenBank/DDBJ whole genome shotgun (WGS) entry which is preliminary data.</text>
</comment>
<dbReference type="PANTHER" id="PTHR43674:SF16">
    <property type="entry name" value="CARBON-NITROGEN FAMILY, PUTATIVE (AFU_ORTHOLOGUE AFUA_5G02350)-RELATED"/>
    <property type="match status" value="1"/>
</dbReference>
<sequence length="299" mass="33416">MAPTHRIAVIQWSIKNLAVEENHAKACEYIRSAAAQGAELAVLPEYHLTGWAPASPLFAIQTTETTHYLSAYKSLAKSLNICIVPGTLVEKHPNPNPTPSPLSKTEKEEQDYILYNTAYFISNTGDILGQYRKKNIWHPERDYLTSSALEPHEVFDTPVGKVGLLICWDMAFPEAFRELISRGAEIVIIPTYWGRADASPTALRYNENCEELFIDSVLTARCFENTCGIVFANVAGEEGFLGMSRVVLPIVGPVGKMGNEEGVLVTEMDVGLVRVAEDNYRVREDITREGWYYSYRHGP</sequence>
<dbReference type="SUPFAM" id="SSF56317">
    <property type="entry name" value="Carbon-nitrogen hydrolase"/>
    <property type="match status" value="1"/>
</dbReference>
<evidence type="ECO:0000313" key="4">
    <source>
        <dbReference type="Proteomes" id="UP001610335"/>
    </source>
</evidence>
<proteinExistence type="predicted"/>
<accession>A0ABR4I297</accession>
<name>A0ABR4I297_9EURO</name>
<dbReference type="InterPro" id="IPR036526">
    <property type="entry name" value="C-N_Hydrolase_sf"/>
</dbReference>
<keyword evidence="4" id="KW-1185">Reference proteome</keyword>
<dbReference type="PROSITE" id="PS50263">
    <property type="entry name" value="CN_HYDROLASE"/>
    <property type="match status" value="1"/>
</dbReference>
<dbReference type="GO" id="GO:0016787">
    <property type="term" value="F:hydrolase activity"/>
    <property type="evidence" value="ECO:0007669"/>
    <property type="project" value="UniProtKB-KW"/>
</dbReference>
<dbReference type="CDD" id="cd07197">
    <property type="entry name" value="nitrilase"/>
    <property type="match status" value="1"/>
</dbReference>
<evidence type="ECO:0000313" key="3">
    <source>
        <dbReference type="EMBL" id="KAL2821820.1"/>
    </source>
</evidence>
<keyword evidence="1 3" id="KW-0378">Hydrolase</keyword>
<dbReference type="Pfam" id="PF00795">
    <property type="entry name" value="CN_hydrolase"/>
    <property type="match status" value="1"/>
</dbReference>
<feature type="domain" description="CN hydrolase" evidence="2">
    <location>
        <begin position="5"/>
        <end position="270"/>
    </location>
</feature>
<dbReference type="PANTHER" id="PTHR43674">
    <property type="entry name" value="NITRILASE C965.09-RELATED"/>
    <property type="match status" value="1"/>
</dbReference>
<organism evidence="3 4">
    <name type="scientific">Aspergillus cavernicola</name>
    <dbReference type="NCBI Taxonomy" id="176166"/>
    <lineage>
        <taxon>Eukaryota</taxon>
        <taxon>Fungi</taxon>
        <taxon>Dikarya</taxon>
        <taxon>Ascomycota</taxon>
        <taxon>Pezizomycotina</taxon>
        <taxon>Eurotiomycetes</taxon>
        <taxon>Eurotiomycetidae</taxon>
        <taxon>Eurotiales</taxon>
        <taxon>Aspergillaceae</taxon>
        <taxon>Aspergillus</taxon>
        <taxon>Aspergillus subgen. Nidulantes</taxon>
    </lineage>
</organism>
<protein>
    <submittedName>
        <fullName evidence="3">Carbon-nitrogen hydrolase</fullName>
    </submittedName>
</protein>
<gene>
    <name evidence="3" type="ORF">BDW59DRAFT_149847</name>
</gene>
<dbReference type="Proteomes" id="UP001610335">
    <property type="component" value="Unassembled WGS sequence"/>
</dbReference>
<evidence type="ECO:0000256" key="1">
    <source>
        <dbReference type="ARBA" id="ARBA00022801"/>
    </source>
</evidence>
<dbReference type="EMBL" id="JBFXLS010000061">
    <property type="protein sequence ID" value="KAL2821820.1"/>
    <property type="molecule type" value="Genomic_DNA"/>
</dbReference>
<dbReference type="InterPro" id="IPR003010">
    <property type="entry name" value="C-N_Hydrolase"/>
</dbReference>
<dbReference type="InterPro" id="IPR050345">
    <property type="entry name" value="Aliph_Amidase/BUP"/>
</dbReference>
<dbReference type="Gene3D" id="3.60.110.10">
    <property type="entry name" value="Carbon-nitrogen hydrolase"/>
    <property type="match status" value="1"/>
</dbReference>